<dbReference type="PANTHER" id="PTHR47966">
    <property type="entry name" value="BETA-SITE APP-CLEAVING ENZYME, ISOFORM A-RELATED"/>
    <property type="match status" value="1"/>
</dbReference>
<dbReference type="CDD" id="cd05471">
    <property type="entry name" value="pepsin_like"/>
    <property type="match status" value="1"/>
</dbReference>
<proteinExistence type="inferred from homology"/>
<reference evidence="10 11" key="1">
    <citation type="journal article" date="2016" name="Proc. Natl. Acad. Sci. U.S.A.">
        <title>Comparative genomics of biotechnologically important yeasts.</title>
        <authorList>
            <person name="Riley R."/>
            <person name="Haridas S."/>
            <person name="Wolfe K.H."/>
            <person name="Lopes M.R."/>
            <person name="Hittinger C.T."/>
            <person name="Goeker M."/>
            <person name="Salamov A.A."/>
            <person name="Wisecaver J.H."/>
            <person name="Long T.M."/>
            <person name="Calvey C.H."/>
            <person name="Aerts A.L."/>
            <person name="Barry K.W."/>
            <person name="Choi C."/>
            <person name="Clum A."/>
            <person name="Coughlan A.Y."/>
            <person name="Deshpande S."/>
            <person name="Douglass A.P."/>
            <person name="Hanson S.J."/>
            <person name="Klenk H.-P."/>
            <person name="LaButti K.M."/>
            <person name="Lapidus A."/>
            <person name="Lindquist E.A."/>
            <person name="Lipzen A.M."/>
            <person name="Meier-Kolthoff J.P."/>
            <person name="Ohm R.A."/>
            <person name="Otillar R.P."/>
            <person name="Pangilinan J.L."/>
            <person name="Peng Y."/>
            <person name="Rokas A."/>
            <person name="Rosa C.A."/>
            <person name="Scheuner C."/>
            <person name="Sibirny A.A."/>
            <person name="Slot J.C."/>
            <person name="Stielow J.B."/>
            <person name="Sun H."/>
            <person name="Kurtzman C.P."/>
            <person name="Blackwell M."/>
            <person name="Grigoriev I.V."/>
            <person name="Jeffries T.W."/>
        </authorList>
    </citation>
    <scope>NUCLEOTIDE SEQUENCE [LARGE SCALE GENOMIC DNA]</scope>
    <source>
        <strain evidence="11">ATCC 58044 / CBS 1984 / NCYC 433 / NRRL Y-366-8</strain>
    </source>
</reference>
<evidence type="ECO:0000256" key="4">
    <source>
        <dbReference type="PIRSR" id="PIRSR601461-1"/>
    </source>
</evidence>
<keyword evidence="2 8" id="KW-0732">Signal</keyword>
<accession>A0A1E3PB09</accession>
<organism evidence="10 11">
    <name type="scientific">Wickerhamomyces anomalus (strain ATCC 58044 / CBS 1984 / NCYC 433 / NRRL Y-366-8)</name>
    <name type="common">Yeast</name>
    <name type="synonym">Hansenula anomala</name>
    <dbReference type="NCBI Taxonomy" id="683960"/>
    <lineage>
        <taxon>Eukaryota</taxon>
        <taxon>Fungi</taxon>
        <taxon>Dikarya</taxon>
        <taxon>Ascomycota</taxon>
        <taxon>Saccharomycotina</taxon>
        <taxon>Saccharomycetes</taxon>
        <taxon>Phaffomycetales</taxon>
        <taxon>Wickerhamomycetaceae</taxon>
        <taxon>Wickerhamomyces</taxon>
    </lineage>
</organism>
<dbReference type="InterPro" id="IPR001969">
    <property type="entry name" value="Aspartic_peptidase_AS"/>
</dbReference>
<feature type="domain" description="Peptidase A1" evidence="9">
    <location>
        <begin position="97"/>
        <end position="420"/>
    </location>
</feature>
<evidence type="ECO:0000256" key="1">
    <source>
        <dbReference type="ARBA" id="ARBA00007447"/>
    </source>
</evidence>
<feature type="region of interest" description="Disordered" evidence="7">
    <location>
        <begin position="455"/>
        <end position="481"/>
    </location>
</feature>
<dbReference type="EMBL" id="KV454208">
    <property type="protein sequence ID" value="ODQ62599.1"/>
    <property type="molecule type" value="Genomic_DNA"/>
</dbReference>
<gene>
    <name evidence="10" type="ORF">WICANDRAFT_66846</name>
</gene>
<dbReference type="GO" id="GO:0006508">
    <property type="term" value="P:proteolysis"/>
    <property type="evidence" value="ECO:0007669"/>
    <property type="project" value="UniProtKB-KW"/>
</dbReference>
<dbReference type="PRINTS" id="PR00792">
    <property type="entry name" value="PEPSIN"/>
</dbReference>
<keyword evidence="11" id="KW-1185">Reference proteome</keyword>
<dbReference type="Gene3D" id="2.40.70.10">
    <property type="entry name" value="Acid Proteases"/>
    <property type="match status" value="2"/>
</dbReference>
<dbReference type="InterPro" id="IPR033121">
    <property type="entry name" value="PEPTIDASE_A1"/>
</dbReference>
<dbReference type="PANTHER" id="PTHR47966:SF75">
    <property type="entry name" value="ENDOPEPTIDASE (CTSD), PUTATIVE (AFU_ORTHOLOGUE AFUA_4G07040)-RELATED"/>
    <property type="match status" value="1"/>
</dbReference>
<feature type="chain" id="PRO_5009133762" description="Peptidase A1 domain-containing protein" evidence="8">
    <location>
        <begin position="18"/>
        <end position="481"/>
    </location>
</feature>
<keyword evidence="5" id="KW-1015">Disulfide bond</keyword>
<name>A0A1E3PB09_WICAA</name>
<dbReference type="AlphaFoldDB" id="A0A1E3PB09"/>
<feature type="signal peptide" evidence="8">
    <location>
        <begin position="1"/>
        <end position="17"/>
    </location>
</feature>
<dbReference type="OrthoDB" id="28208at2759"/>
<dbReference type="GO" id="GO:0004190">
    <property type="term" value="F:aspartic-type endopeptidase activity"/>
    <property type="evidence" value="ECO:0007669"/>
    <property type="project" value="UniProtKB-KW"/>
</dbReference>
<dbReference type="Proteomes" id="UP000094112">
    <property type="component" value="Unassembled WGS sequence"/>
</dbReference>
<dbReference type="InterPro" id="IPR001461">
    <property type="entry name" value="Aspartic_peptidase_A1"/>
</dbReference>
<dbReference type="InterPro" id="IPR034164">
    <property type="entry name" value="Pepsin-like_dom"/>
</dbReference>
<feature type="active site" evidence="4">
    <location>
        <position position="113"/>
    </location>
</feature>
<evidence type="ECO:0000256" key="8">
    <source>
        <dbReference type="SAM" id="SignalP"/>
    </source>
</evidence>
<feature type="active site" evidence="4">
    <location>
        <position position="311"/>
    </location>
</feature>
<dbReference type="PROSITE" id="PS51767">
    <property type="entry name" value="PEPTIDASE_A1"/>
    <property type="match status" value="1"/>
</dbReference>
<evidence type="ECO:0000256" key="6">
    <source>
        <dbReference type="RuleBase" id="RU000454"/>
    </source>
</evidence>
<dbReference type="GeneID" id="30201305"/>
<evidence type="ECO:0000256" key="3">
    <source>
        <dbReference type="ARBA" id="ARBA00022750"/>
    </source>
</evidence>
<dbReference type="InterPro" id="IPR021109">
    <property type="entry name" value="Peptidase_aspartic_dom_sf"/>
</dbReference>
<dbReference type="STRING" id="683960.A0A1E3PB09"/>
<comment type="similarity">
    <text evidence="1 6">Belongs to the peptidase A1 family.</text>
</comment>
<evidence type="ECO:0000256" key="5">
    <source>
        <dbReference type="PIRSR" id="PIRSR601461-2"/>
    </source>
</evidence>
<feature type="compositionally biased region" description="Low complexity" evidence="7">
    <location>
        <begin position="455"/>
        <end position="470"/>
    </location>
</feature>
<dbReference type="PROSITE" id="PS00141">
    <property type="entry name" value="ASP_PROTEASE"/>
    <property type="match status" value="2"/>
</dbReference>
<keyword evidence="3 6" id="KW-0064">Aspartyl protease</keyword>
<sequence>MLSFHILLLFFSVSIFAIIPIGEDRFISTKSYKVSSVQLPPQGFENYLQLLKASPQSKGLNIQKDSDNNNNGSSNSTVLNLKPGITTLQTDENNECYFVNTTIGKKEFPLIIDTGSAYLWVYGDNCTDSACQNNALYTPASSESSTSTFALAYVTGTASGQVVEDNIIVNKLATTQKFKFGKADKVPDFFKNYPVSGIFGLPSNDSSAIQSIISALYDSHAISIEKFSISLGNISNSTDYPNSGIFAIGDPIKELYKGDIHYSDLIENDSHYWLIPIESVTLDSFDVNFTNPVNLGDGQANSSTSRKAIVDSGTTVLALPKQDALDLHSYFTNSITDGTNFAILCNSSFNIGLNINGHDWTIEPENYLGAKYSDPSMAGYCVSNIQGIDSAAADSWILGAAFLKSVYAVFDVNNQQIGFATKNEDVVLTSTSTSPSSSAIQTSSAAYYGNSSSIMTSLSSNSSASTSASKTSHKAAEQYGT</sequence>
<evidence type="ECO:0000313" key="10">
    <source>
        <dbReference type="EMBL" id="ODQ62599.1"/>
    </source>
</evidence>
<feature type="disulfide bond" evidence="5">
    <location>
        <begin position="126"/>
        <end position="131"/>
    </location>
</feature>
<protein>
    <recommendedName>
        <fullName evidence="9">Peptidase A1 domain-containing protein</fullName>
    </recommendedName>
</protein>
<evidence type="ECO:0000259" key="9">
    <source>
        <dbReference type="PROSITE" id="PS51767"/>
    </source>
</evidence>
<dbReference type="SUPFAM" id="SSF50630">
    <property type="entry name" value="Acid proteases"/>
    <property type="match status" value="1"/>
</dbReference>
<keyword evidence="6" id="KW-0645">Protease</keyword>
<evidence type="ECO:0000313" key="11">
    <source>
        <dbReference type="Proteomes" id="UP000094112"/>
    </source>
</evidence>
<dbReference type="Pfam" id="PF00026">
    <property type="entry name" value="Asp"/>
    <property type="match status" value="1"/>
</dbReference>
<dbReference type="RefSeq" id="XP_019041806.1">
    <property type="nucleotide sequence ID" value="XM_019184059.1"/>
</dbReference>
<evidence type="ECO:0000256" key="7">
    <source>
        <dbReference type="SAM" id="MobiDB-lite"/>
    </source>
</evidence>
<keyword evidence="6" id="KW-0378">Hydrolase</keyword>
<evidence type="ECO:0000256" key="2">
    <source>
        <dbReference type="ARBA" id="ARBA00022729"/>
    </source>
</evidence>